<dbReference type="AlphaFoldDB" id="A0A1W0WD97"/>
<dbReference type="EMBL" id="MTYJ01000130">
    <property type="protein sequence ID" value="OQV13137.1"/>
    <property type="molecule type" value="Genomic_DNA"/>
</dbReference>
<dbReference type="SUPFAM" id="SSF54695">
    <property type="entry name" value="POZ domain"/>
    <property type="match status" value="1"/>
</dbReference>
<comment type="caution">
    <text evidence="2">The sequence shown here is derived from an EMBL/GenBank/DDBJ whole genome shotgun (WGS) entry which is preliminary data.</text>
</comment>
<dbReference type="InterPro" id="IPR011333">
    <property type="entry name" value="SKP1/BTB/POZ_sf"/>
</dbReference>
<dbReference type="Pfam" id="PF00651">
    <property type="entry name" value="BTB"/>
    <property type="match status" value="1"/>
</dbReference>
<name>A0A1W0WD97_HYPEX</name>
<organism evidence="2 3">
    <name type="scientific">Hypsibius exemplaris</name>
    <name type="common">Freshwater tardigrade</name>
    <dbReference type="NCBI Taxonomy" id="2072580"/>
    <lineage>
        <taxon>Eukaryota</taxon>
        <taxon>Metazoa</taxon>
        <taxon>Ecdysozoa</taxon>
        <taxon>Tardigrada</taxon>
        <taxon>Eutardigrada</taxon>
        <taxon>Parachela</taxon>
        <taxon>Hypsibioidea</taxon>
        <taxon>Hypsibiidae</taxon>
        <taxon>Hypsibius</taxon>
    </lineage>
</organism>
<keyword evidence="3" id="KW-1185">Reference proteome</keyword>
<dbReference type="Gene3D" id="3.30.710.10">
    <property type="entry name" value="Potassium Channel Kv1.1, Chain A"/>
    <property type="match status" value="1"/>
</dbReference>
<gene>
    <name evidence="2" type="ORF">BV898_12676</name>
</gene>
<proteinExistence type="predicted"/>
<evidence type="ECO:0000259" key="1">
    <source>
        <dbReference type="Pfam" id="PF00651"/>
    </source>
</evidence>
<protein>
    <recommendedName>
        <fullName evidence="1">BTB domain-containing protein</fullName>
    </recommendedName>
</protein>
<dbReference type="Proteomes" id="UP000192578">
    <property type="component" value="Unassembled WGS sequence"/>
</dbReference>
<evidence type="ECO:0000313" key="2">
    <source>
        <dbReference type="EMBL" id="OQV13137.1"/>
    </source>
</evidence>
<sequence>MDIRVAWKSLQSTIIRLLKFDPTDAEALYSSSEMLAWSRNPSVQCGCEDPTRHHIFECYSGPSWILDLYSLPVALGGMLPTWSGGIFISKKETQSHPALKLDLSFGPVLFGGFASHPPTPQWTTSSGMAAPNTHQQLKFDYLWEHMADCALKTTANAAMAAAVAQGAHVYCSVIAKTKSRATYLAIQINQLPSQLFEPSARELTIITRHSLEMTQPRTDKFLVYTGDRQFWVDQKDALMNASPVFAACLSQPEFLESKERKYDMSTFSSDAVEQFLLFCLHRTAPRFEDLAADLVAIGHLYAVHELVLICEVYLVRRVVLRCDDAAELRVLCKVAHQFSLPLLLATLEMVVNERLPEWNTDQMEAWAAICEDSPGFEVTRIRNRKDLPGISLADDLAIIRPNWSK</sequence>
<dbReference type="InterPro" id="IPR000210">
    <property type="entry name" value="BTB/POZ_dom"/>
</dbReference>
<reference evidence="3" key="1">
    <citation type="submission" date="2017-01" db="EMBL/GenBank/DDBJ databases">
        <title>Comparative genomics of anhydrobiosis in the tardigrade Hypsibius dujardini.</title>
        <authorList>
            <person name="Yoshida Y."/>
            <person name="Koutsovoulos G."/>
            <person name="Laetsch D."/>
            <person name="Stevens L."/>
            <person name="Kumar S."/>
            <person name="Horikawa D."/>
            <person name="Ishino K."/>
            <person name="Komine S."/>
            <person name="Tomita M."/>
            <person name="Blaxter M."/>
            <person name="Arakawa K."/>
        </authorList>
    </citation>
    <scope>NUCLEOTIDE SEQUENCE [LARGE SCALE GENOMIC DNA]</scope>
    <source>
        <strain evidence="3">Z151</strain>
    </source>
</reference>
<evidence type="ECO:0000313" key="3">
    <source>
        <dbReference type="Proteomes" id="UP000192578"/>
    </source>
</evidence>
<accession>A0A1W0WD97</accession>
<feature type="domain" description="BTB" evidence="1">
    <location>
        <begin position="227"/>
        <end position="315"/>
    </location>
</feature>